<keyword evidence="1" id="KW-1133">Transmembrane helix</keyword>
<accession>A0A4D5XEM8</accession>
<dbReference type="Pfam" id="PF11735">
    <property type="entry name" value="CAP59_mtransfer"/>
    <property type="match status" value="1"/>
</dbReference>
<feature type="transmembrane region" description="Helical" evidence="1">
    <location>
        <begin position="9"/>
        <end position="30"/>
    </location>
</feature>
<name>A0A4D5XEM8_9VIRU</name>
<gene>
    <name evidence="2" type="ORF">LCDPAC01_02720</name>
</gene>
<keyword evidence="1" id="KW-0472">Membrane</keyword>
<evidence type="ECO:0000313" key="2">
    <source>
        <dbReference type="EMBL" id="QBK84791.1"/>
    </source>
</evidence>
<dbReference type="EMBL" id="MK500297">
    <property type="protein sequence ID" value="QBK84791.1"/>
    <property type="molecule type" value="Genomic_DNA"/>
</dbReference>
<reference evidence="2" key="1">
    <citation type="journal article" date="2019" name="MBio">
        <title>Virus Genomes from Deep Sea Sediments Expand the Ocean Megavirome and Support Independent Origins of Viral Gigantism.</title>
        <authorList>
            <person name="Backstrom D."/>
            <person name="Yutin N."/>
            <person name="Jorgensen S.L."/>
            <person name="Dharamshi J."/>
            <person name="Homa F."/>
            <person name="Zaremba-Niedwiedzka K."/>
            <person name="Spang A."/>
            <person name="Wolf Y.I."/>
            <person name="Koonin E.V."/>
            <person name="Ettema T.J."/>
        </authorList>
    </citation>
    <scope>NUCLEOTIDE SEQUENCE</scope>
</reference>
<organism evidence="2">
    <name type="scientific">Pithovirus LCDPAC01</name>
    <dbReference type="NCBI Taxonomy" id="2506600"/>
    <lineage>
        <taxon>Viruses</taxon>
        <taxon>Pithoviruses</taxon>
    </lineage>
</organism>
<dbReference type="GO" id="GO:0016740">
    <property type="term" value="F:transferase activity"/>
    <property type="evidence" value="ECO:0007669"/>
    <property type="project" value="UniProtKB-KW"/>
</dbReference>
<proteinExistence type="predicted"/>
<dbReference type="SUPFAM" id="SSF53448">
    <property type="entry name" value="Nucleotide-diphospho-sugar transferases"/>
    <property type="match status" value="1"/>
</dbReference>
<keyword evidence="1" id="KW-0812">Transmembrane</keyword>
<sequence length="331" mass="38768">MWSSKNKHTLFFAIVFFVAIVVIWKCYWRIQIMYNSSILSLYTPDSFNIPLQYIATHNAITKTGFQLMKEKTIVICSLLRDVEVKLPEIEKRAENLGKMFRDYRILIVENDSLDNTRKYLLNWTNRNARVTILGCGENVKSCSLSNAAKKTYGHSVDRQRIEKMTRLRNIYLEYVKMNLNQFDYLAVWDLDIVGTVYLDGVANTIGHFEKMPDTDAICAYGIYRWGLFTLYYDTYAHIDKSDKFHIDMKLIHDLKKGFGVKYKRGTPPVEVTSCFSGFTIYRISSLRPNYIIYDMTPKNEGNLECEHVRLHTKLNKIYMNPSMIHFVLLND</sequence>
<dbReference type="InterPro" id="IPR029044">
    <property type="entry name" value="Nucleotide-diphossugar_trans"/>
</dbReference>
<protein>
    <submittedName>
        <fullName evidence="2">Glycosyltransferase</fullName>
    </submittedName>
</protein>
<keyword evidence="2" id="KW-0808">Transferase</keyword>
<evidence type="ECO:0000256" key="1">
    <source>
        <dbReference type="SAM" id="Phobius"/>
    </source>
</evidence>
<dbReference type="InterPro" id="IPR021047">
    <property type="entry name" value="Mannosyltransferase_CMT1"/>
</dbReference>